<dbReference type="SUPFAM" id="SSF160631">
    <property type="entry name" value="SMI1/KNR4-like"/>
    <property type="match status" value="1"/>
</dbReference>
<dbReference type="Proteomes" id="UP001198461">
    <property type="component" value="Unassembled WGS sequence"/>
</dbReference>
<comment type="caution">
    <text evidence="6">The sequence shown here is derived from an EMBL/GenBank/DDBJ whole genome shotgun (WGS) entry which is preliminary data.</text>
</comment>
<evidence type="ECO:0000313" key="11">
    <source>
        <dbReference type="Proteomes" id="UP000283369"/>
    </source>
</evidence>
<proteinExistence type="predicted"/>
<keyword evidence="13" id="KW-1185">Reference proteome</keyword>
<evidence type="ECO:0000313" key="12">
    <source>
        <dbReference type="Proteomes" id="UP000434604"/>
    </source>
</evidence>
<dbReference type="InterPro" id="IPR037883">
    <property type="entry name" value="Knr4/Smi1-like_sf"/>
</dbReference>
<evidence type="ECO:0000313" key="5">
    <source>
        <dbReference type="EMBL" id="MCA4706528.1"/>
    </source>
</evidence>
<evidence type="ECO:0000313" key="4">
    <source>
        <dbReference type="EMBL" id="KAB6144683.1"/>
    </source>
</evidence>
<evidence type="ECO:0000313" key="14">
    <source>
        <dbReference type="Proteomes" id="UP000474077"/>
    </source>
</evidence>
<dbReference type="Proteomes" id="UP000474077">
    <property type="component" value="Unassembled WGS sequence"/>
</dbReference>
<evidence type="ECO:0000313" key="13">
    <source>
        <dbReference type="Proteomes" id="UP000435059"/>
    </source>
</evidence>
<dbReference type="Proteomes" id="UP000434604">
    <property type="component" value="Unassembled WGS sequence"/>
</dbReference>
<dbReference type="EMBL" id="WDED01000033">
    <property type="protein sequence ID" value="KAB6144683.1"/>
    <property type="molecule type" value="Genomic_DNA"/>
</dbReference>
<dbReference type="EMBL" id="JAIWYE010000039">
    <property type="protein sequence ID" value="MCA4706528.1"/>
    <property type="molecule type" value="Genomic_DNA"/>
</dbReference>
<evidence type="ECO:0000313" key="2">
    <source>
        <dbReference type="EMBL" id="KAB6084849.1"/>
    </source>
</evidence>
<dbReference type="Proteomes" id="UP000196036">
    <property type="component" value="Unassembled WGS sequence"/>
</dbReference>
<reference evidence="6" key="2">
    <citation type="journal article" date="2018" name="BMC Genomics">
        <title>Whole genome sequencing and function prediction of 133 gut anaerobes isolated from chicken caecum in pure cultures.</title>
        <authorList>
            <person name="Medvecky M."/>
            <person name="Cejkova D."/>
            <person name="Polansky O."/>
            <person name="Karasova D."/>
            <person name="Kubasova T."/>
            <person name="Cizek A."/>
            <person name="Rychlik I."/>
        </authorList>
    </citation>
    <scope>NUCLEOTIDE SEQUENCE</scope>
    <source>
        <strain evidence="6">An109</strain>
    </source>
</reference>
<feature type="domain" description="Knr4/Smi1-like" evidence="1">
    <location>
        <begin position="22"/>
        <end position="128"/>
    </location>
</feature>
<dbReference type="EMBL" id="NFLW01000067">
    <property type="protein sequence ID" value="OUQ62201.1"/>
    <property type="molecule type" value="Genomic_DNA"/>
</dbReference>
<sequence>MKQKLIERLSTFLNKHKMRGTPATDEQIEQAEKVLNVKFSSDYIDFIKHFGRAWADIEIFAFEGNETVVGYTQSLREVHAETSENYAVADDGAGNPIMINPKGEVLIFYHDNGENEILASSLEVFIEENFEEW</sequence>
<dbReference type="AlphaFoldDB" id="A0A1Y4UWN2"/>
<dbReference type="RefSeq" id="WP_008025573.1">
    <property type="nucleotide sequence ID" value="NZ_BAABZH010000002.1"/>
</dbReference>
<evidence type="ECO:0000313" key="7">
    <source>
        <dbReference type="EMBL" id="RGK60875.1"/>
    </source>
</evidence>
<name>A0A1Y4UWN2_9BACE</name>
<dbReference type="SMART" id="SM00860">
    <property type="entry name" value="SMI1_KNR4"/>
    <property type="match status" value="1"/>
</dbReference>
<evidence type="ECO:0000313" key="6">
    <source>
        <dbReference type="EMBL" id="OUQ62201.1"/>
    </source>
</evidence>
<dbReference type="Gene3D" id="3.40.1580.10">
    <property type="entry name" value="SMI1/KNR4-like"/>
    <property type="match status" value="1"/>
</dbReference>
<dbReference type="EMBL" id="QRYV01000057">
    <property type="protein sequence ID" value="RGV08076.1"/>
    <property type="molecule type" value="Genomic_DNA"/>
</dbReference>
<reference evidence="12 13" key="4">
    <citation type="journal article" date="2019" name="Nat. Med.">
        <title>A library of human gut bacterial isolates paired with longitudinal multiomics data enables mechanistic microbiome research.</title>
        <authorList>
            <person name="Poyet M."/>
            <person name="Groussin M."/>
            <person name="Gibbons S.M."/>
            <person name="Avila-Pacheco J."/>
            <person name="Jiang X."/>
            <person name="Kearney S.M."/>
            <person name="Perrotta A.R."/>
            <person name="Berdy B."/>
            <person name="Zhao S."/>
            <person name="Lieberman T.D."/>
            <person name="Swanson P.K."/>
            <person name="Smith M."/>
            <person name="Roesemann S."/>
            <person name="Alexander J.E."/>
            <person name="Rich S.A."/>
            <person name="Livny J."/>
            <person name="Vlamakis H."/>
            <person name="Clish C."/>
            <person name="Bullock K."/>
            <person name="Deik A."/>
            <person name="Scott J."/>
            <person name="Pierce K.A."/>
            <person name="Xavier R.J."/>
            <person name="Alm E.J."/>
        </authorList>
    </citation>
    <scope>NUCLEOTIDE SEQUENCE [LARGE SCALE GENOMIC DNA]</scope>
    <source>
        <strain evidence="4 12">BIOML-A58</strain>
        <strain evidence="2 14">BIOML-A73</strain>
        <strain evidence="3 13">BIOML-A74</strain>
    </source>
</reference>
<dbReference type="Proteomes" id="UP000435059">
    <property type="component" value="Unassembled WGS sequence"/>
</dbReference>
<dbReference type="Pfam" id="PF14567">
    <property type="entry name" value="SUKH_5"/>
    <property type="match status" value="1"/>
</dbReference>
<dbReference type="Proteomes" id="UP000283369">
    <property type="component" value="Unassembled WGS sequence"/>
</dbReference>
<reference evidence="9" key="1">
    <citation type="submission" date="2017-04" db="EMBL/GenBank/DDBJ databases">
        <title>Function of individual gut microbiota members based on whole genome sequencing of pure cultures obtained from chicken caecum.</title>
        <authorList>
            <person name="Medvecky M."/>
            <person name="Cejkova D."/>
            <person name="Polansky O."/>
            <person name="Karasova D."/>
            <person name="Kubasova T."/>
            <person name="Cizek A."/>
            <person name="Rychlik I."/>
        </authorList>
    </citation>
    <scope>NUCLEOTIDE SEQUENCE [LARGE SCALE GENOMIC DNA]</scope>
    <source>
        <strain evidence="9">An109</strain>
    </source>
</reference>
<dbReference type="EMBL" id="QSQU01000020">
    <property type="protein sequence ID" value="RGK60875.1"/>
    <property type="molecule type" value="Genomic_DNA"/>
</dbReference>
<dbReference type="EMBL" id="WDER01000012">
    <property type="protein sequence ID" value="KAB6084849.1"/>
    <property type="molecule type" value="Genomic_DNA"/>
</dbReference>
<accession>A0A1Y4UWN2</accession>
<dbReference type="InterPro" id="IPR018958">
    <property type="entry name" value="Knr4/Smi1-like_dom"/>
</dbReference>
<reference evidence="5" key="5">
    <citation type="submission" date="2023-08" db="EMBL/GenBank/DDBJ databases">
        <title>Mucin Metabolism Genes Underlie the Key Renovations of Bacteroides xylanisolvens Genomes in Captive Great Apes.</title>
        <authorList>
            <person name="Nishida A.H."/>
        </authorList>
    </citation>
    <scope>NUCLEOTIDE SEQUENCE</scope>
    <source>
        <strain evidence="5">P13.H9</strain>
    </source>
</reference>
<organism evidence="6 9">
    <name type="scientific">Bacteroides xylanisolvens</name>
    <dbReference type="NCBI Taxonomy" id="371601"/>
    <lineage>
        <taxon>Bacteria</taxon>
        <taxon>Pseudomonadati</taxon>
        <taxon>Bacteroidota</taxon>
        <taxon>Bacteroidia</taxon>
        <taxon>Bacteroidales</taxon>
        <taxon>Bacteroidaceae</taxon>
        <taxon>Bacteroides</taxon>
    </lineage>
</organism>
<evidence type="ECO:0000313" key="10">
    <source>
        <dbReference type="Proteomes" id="UP000261210"/>
    </source>
</evidence>
<dbReference type="Proteomes" id="UP000261210">
    <property type="component" value="Unassembled WGS sequence"/>
</dbReference>
<evidence type="ECO:0000259" key="1">
    <source>
        <dbReference type="SMART" id="SM00860"/>
    </source>
</evidence>
<reference evidence="10 11" key="3">
    <citation type="submission" date="2018-08" db="EMBL/GenBank/DDBJ databases">
        <title>A genome reference for cultivated species of the human gut microbiota.</title>
        <authorList>
            <person name="Zou Y."/>
            <person name="Xue W."/>
            <person name="Luo G."/>
        </authorList>
    </citation>
    <scope>NUCLEOTIDE SEQUENCE [LARGE SCALE GENOMIC DNA]</scope>
    <source>
        <strain evidence="8 11">AF14-7</strain>
        <strain evidence="7 10">TF10-34</strain>
    </source>
</reference>
<dbReference type="EMBL" id="WDES01000002">
    <property type="protein sequence ID" value="KAB6091404.1"/>
    <property type="molecule type" value="Genomic_DNA"/>
</dbReference>
<protein>
    <submittedName>
        <fullName evidence="6">1,3-beta-glucan synthase regulator</fullName>
    </submittedName>
    <submittedName>
        <fullName evidence="2">SMI1/KNR4 family protein</fullName>
    </submittedName>
</protein>
<gene>
    <name evidence="6" type="ORF">B5E52_21715</name>
    <name evidence="8" type="ORF">DWW25_19715</name>
    <name evidence="7" type="ORF">DXD03_14160</name>
    <name evidence="4" type="ORF">GA398_18790</name>
    <name evidence="2" type="ORF">GA560_06345</name>
    <name evidence="3" type="ORF">GA574_01970</name>
    <name evidence="5" type="ORF">LD004_23290</name>
</gene>
<evidence type="ECO:0000313" key="9">
    <source>
        <dbReference type="Proteomes" id="UP000196036"/>
    </source>
</evidence>
<evidence type="ECO:0000313" key="8">
    <source>
        <dbReference type="EMBL" id="RGV08076.1"/>
    </source>
</evidence>
<evidence type="ECO:0000313" key="3">
    <source>
        <dbReference type="EMBL" id="KAB6091404.1"/>
    </source>
</evidence>